<dbReference type="SUPFAM" id="SSF50331">
    <property type="entry name" value="MOP-like"/>
    <property type="match status" value="1"/>
</dbReference>
<evidence type="ECO:0000259" key="11">
    <source>
        <dbReference type="PROSITE" id="PS50893"/>
    </source>
</evidence>
<dbReference type="EMBL" id="BSFM01000021">
    <property type="protein sequence ID" value="GLK86761.1"/>
    <property type="molecule type" value="Genomic_DNA"/>
</dbReference>
<dbReference type="PROSITE" id="PS51866">
    <property type="entry name" value="MOP"/>
    <property type="match status" value="1"/>
</dbReference>
<keyword evidence="2" id="KW-0813">Transport</keyword>
<keyword evidence="7 13" id="KW-0067">ATP-binding</keyword>
<dbReference type="InterPro" id="IPR011868">
    <property type="entry name" value="ModC_ABC_ATP-bd"/>
</dbReference>
<comment type="caution">
    <text evidence="13">The sequence shown here is derived from an EMBL/GenBank/DDBJ whole genome shotgun (WGS) entry which is preliminary data.</text>
</comment>
<dbReference type="Gene3D" id="2.40.50.100">
    <property type="match status" value="1"/>
</dbReference>
<keyword evidence="8" id="KW-1278">Translocase</keyword>
<evidence type="ECO:0000256" key="3">
    <source>
        <dbReference type="ARBA" id="ARBA00022475"/>
    </source>
</evidence>
<protein>
    <submittedName>
        <fullName evidence="13">Molybdenum import ATP-binding protein ModC</fullName>
    </submittedName>
</protein>
<dbReference type="PROSITE" id="PS00211">
    <property type="entry name" value="ABC_TRANSPORTER_1"/>
    <property type="match status" value="1"/>
</dbReference>
<evidence type="ECO:0000313" key="13">
    <source>
        <dbReference type="EMBL" id="GLK86761.1"/>
    </source>
</evidence>
<evidence type="ECO:0000256" key="9">
    <source>
        <dbReference type="ARBA" id="ARBA00023136"/>
    </source>
</evidence>
<dbReference type="RefSeq" id="WP_213363782.1">
    <property type="nucleotide sequence ID" value="NZ_BSFM01000021.1"/>
</dbReference>
<dbReference type="PANTHER" id="PTHR43514:SF4">
    <property type="entry name" value="ABC TRANSPORTER I FAMILY MEMBER 10"/>
    <property type="match status" value="1"/>
</dbReference>
<organism evidence="13 14">
    <name type="scientific">Ancylobacter defluvii</name>
    <dbReference type="NCBI Taxonomy" id="1282440"/>
    <lineage>
        <taxon>Bacteria</taxon>
        <taxon>Pseudomonadati</taxon>
        <taxon>Pseudomonadota</taxon>
        <taxon>Alphaproteobacteria</taxon>
        <taxon>Hyphomicrobiales</taxon>
        <taxon>Xanthobacteraceae</taxon>
        <taxon>Ancylobacter</taxon>
    </lineage>
</organism>
<reference evidence="13" key="1">
    <citation type="journal article" date="2014" name="Int. J. Syst. Evol. Microbiol.">
        <title>Complete genome sequence of Corynebacterium casei LMG S-19264T (=DSM 44701T), isolated from a smear-ripened cheese.</title>
        <authorList>
            <consortium name="US DOE Joint Genome Institute (JGI-PGF)"/>
            <person name="Walter F."/>
            <person name="Albersmeier A."/>
            <person name="Kalinowski J."/>
            <person name="Ruckert C."/>
        </authorList>
    </citation>
    <scope>NUCLEOTIDE SEQUENCE</scope>
    <source>
        <strain evidence="13">VKM B-2789</strain>
    </source>
</reference>
<evidence type="ECO:0000256" key="4">
    <source>
        <dbReference type="ARBA" id="ARBA00022505"/>
    </source>
</evidence>
<dbReference type="GO" id="GO:0005524">
    <property type="term" value="F:ATP binding"/>
    <property type="evidence" value="ECO:0007669"/>
    <property type="project" value="UniProtKB-KW"/>
</dbReference>
<keyword evidence="9" id="KW-0472">Membrane</keyword>
<evidence type="ECO:0000259" key="12">
    <source>
        <dbReference type="PROSITE" id="PS51866"/>
    </source>
</evidence>
<gene>
    <name evidence="13" type="primary">modC</name>
    <name evidence="13" type="ORF">GCM10017653_48310</name>
</gene>
<proteinExistence type="inferred from homology"/>
<dbReference type="GO" id="GO:0140359">
    <property type="term" value="F:ABC-type transporter activity"/>
    <property type="evidence" value="ECO:0007669"/>
    <property type="project" value="InterPro"/>
</dbReference>
<dbReference type="GO" id="GO:0016887">
    <property type="term" value="F:ATP hydrolysis activity"/>
    <property type="evidence" value="ECO:0007669"/>
    <property type="project" value="InterPro"/>
</dbReference>
<evidence type="ECO:0000256" key="6">
    <source>
        <dbReference type="ARBA" id="ARBA00022741"/>
    </source>
</evidence>
<feature type="domain" description="ABC transporter" evidence="11">
    <location>
        <begin position="1"/>
        <end position="233"/>
    </location>
</feature>
<evidence type="ECO:0000256" key="8">
    <source>
        <dbReference type="ARBA" id="ARBA00022967"/>
    </source>
</evidence>
<dbReference type="GO" id="GO:0015098">
    <property type="term" value="F:molybdate ion transmembrane transporter activity"/>
    <property type="evidence" value="ECO:0007669"/>
    <property type="project" value="InterPro"/>
</dbReference>
<dbReference type="InterPro" id="IPR003439">
    <property type="entry name" value="ABC_transporter-like_ATP-bd"/>
</dbReference>
<dbReference type="SUPFAM" id="SSF52540">
    <property type="entry name" value="P-loop containing nucleoside triphosphate hydrolases"/>
    <property type="match status" value="1"/>
</dbReference>
<keyword evidence="14" id="KW-1185">Reference proteome</keyword>
<reference evidence="13" key="2">
    <citation type="submission" date="2023-01" db="EMBL/GenBank/DDBJ databases">
        <authorList>
            <person name="Sun Q."/>
            <person name="Evtushenko L."/>
        </authorList>
    </citation>
    <scope>NUCLEOTIDE SEQUENCE</scope>
    <source>
        <strain evidence="13">VKM B-2789</strain>
    </source>
</reference>
<comment type="similarity">
    <text evidence="1">Belongs to the ABC transporter superfamily.</text>
</comment>
<keyword evidence="5" id="KW-0997">Cell inner membrane</keyword>
<name>A0A9W6JZH6_9HYPH</name>
<dbReference type="NCBIfam" id="TIGR02142">
    <property type="entry name" value="modC_ABC"/>
    <property type="match status" value="1"/>
</dbReference>
<keyword evidence="3" id="KW-1003">Cell membrane</keyword>
<dbReference type="InterPro" id="IPR005116">
    <property type="entry name" value="Transp-assoc_OB_typ1"/>
</dbReference>
<feature type="domain" description="Mop" evidence="12">
    <location>
        <begin position="293"/>
        <end position="359"/>
    </location>
</feature>
<evidence type="ECO:0000256" key="1">
    <source>
        <dbReference type="ARBA" id="ARBA00005417"/>
    </source>
</evidence>
<dbReference type="Pfam" id="PF03459">
    <property type="entry name" value="TOBE"/>
    <property type="match status" value="1"/>
</dbReference>
<accession>A0A9W6JZH6</accession>
<keyword evidence="4 10" id="KW-0500">Molybdenum</keyword>
<evidence type="ECO:0000256" key="10">
    <source>
        <dbReference type="PROSITE-ProRule" id="PRU01213"/>
    </source>
</evidence>
<sequence length="370" mass="39785">MIEVDIQLARPGFSLSAHFTAPGAGVTALFGRSGAGKTTIIQAVAGVVRPDRGRIVVDGATYFDSAGGIDVPIERRRAGYVFQDARLFPHMSVERNLRYGQRRARGMDAGIGFEAVVDLLGLGHLLRRRPHTLSGGEKQRVAIGRALLAQPRLLLMDEPLAALDAARKAEILPYLERLRDEMRLPILYVSHSIEEVLRLSDRVVALKDGRQIAEGEVAEVMSRADILPVIGRFDLGTVLDCTVARHDEDYALSTLAFPGGELRVPRVEMRLGGAVRARVRARDVAIALAKPVDVSVSNLLPAVVEAITPGEGPYADVALVAGASRLAASVTRESVERLGLTPGLAVWAMIKSVAVDSRSPDFTTPPGPTF</sequence>
<dbReference type="AlphaFoldDB" id="A0A9W6JZH6"/>
<evidence type="ECO:0000256" key="5">
    <source>
        <dbReference type="ARBA" id="ARBA00022519"/>
    </source>
</evidence>
<evidence type="ECO:0000256" key="7">
    <source>
        <dbReference type="ARBA" id="ARBA00022840"/>
    </source>
</evidence>
<dbReference type="PROSITE" id="PS50893">
    <property type="entry name" value="ABC_TRANSPORTER_2"/>
    <property type="match status" value="1"/>
</dbReference>
<dbReference type="InterPro" id="IPR050334">
    <property type="entry name" value="Molybdenum_import_ModC"/>
</dbReference>
<dbReference type="SMART" id="SM00382">
    <property type="entry name" value="AAA"/>
    <property type="match status" value="1"/>
</dbReference>
<dbReference type="InterPro" id="IPR027417">
    <property type="entry name" value="P-loop_NTPase"/>
</dbReference>
<dbReference type="InterPro" id="IPR017871">
    <property type="entry name" value="ABC_transporter-like_CS"/>
</dbReference>
<keyword evidence="6" id="KW-0547">Nucleotide-binding</keyword>
<evidence type="ECO:0000256" key="2">
    <source>
        <dbReference type="ARBA" id="ARBA00022448"/>
    </source>
</evidence>
<dbReference type="InterPro" id="IPR008995">
    <property type="entry name" value="Mo/tungstate-bd_C_term_dom"/>
</dbReference>
<dbReference type="InterPro" id="IPR004606">
    <property type="entry name" value="Mop_domain"/>
</dbReference>
<dbReference type="GO" id="GO:0016020">
    <property type="term" value="C:membrane"/>
    <property type="evidence" value="ECO:0007669"/>
    <property type="project" value="InterPro"/>
</dbReference>
<dbReference type="Gene3D" id="3.40.50.300">
    <property type="entry name" value="P-loop containing nucleotide triphosphate hydrolases"/>
    <property type="match status" value="1"/>
</dbReference>
<dbReference type="InterPro" id="IPR003593">
    <property type="entry name" value="AAA+_ATPase"/>
</dbReference>
<dbReference type="Proteomes" id="UP001143330">
    <property type="component" value="Unassembled WGS sequence"/>
</dbReference>
<dbReference type="PANTHER" id="PTHR43514">
    <property type="entry name" value="ABC TRANSPORTER I FAMILY MEMBER 10"/>
    <property type="match status" value="1"/>
</dbReference>
<dbReference type="Pfam" id="PF00005">
    <property type="entry name" value="ABC_tran"/>
    <property type="match status" value="1"/>
</dbReference>
<evidence type="ECO:0000313" key="14">
    <source>
        <dbReference type="Proteomes" id="UP001143330"/>
    </source>
</evidence>